<keyword evidence="13 17" id="KW-0234">DNA repair</keyword>
<dbReference type="Pfam" id="PF22619">
    <property type="entry name" value="DNA_polI_exo1"/>
    <property type="match status" value="1"/>
</dbReference>
<evidence type="ECO:0000256" key="15">
    <source>
        <dbReference type="ARBA" id="ARBA00053603"/>
    </source>
</evidence>
<evidence type="ECO:0000256" key="7">
    <source>
        <dbReference type="ARBA" id="ARBA00022722"/>
    </source>
</evidence>
<dbReference type="Gene3D" id="3.30.70.370">
    <property type="match status" value="1"/>
</dbReference>
<dbReference type="NCBIfam" id="TIGR00593">
    <property type="entry name" value="pola"/>
    <property type="match status" value="1"/>
</dbReference>
<dbReference type="AlphaFoldDB" id="A0A8J3ACM5"/>
<dbReference type="InterPro" id="IPR054690">
    <property type="entry name" value="DNA_polI_exonuclease"/>
</dbReference>
<keyword evidence="18" id="KW-0175">Coiled coil</keyword>
<dbReference type="EC" id="2.7.7.7" evidence="2 16"/>
<keyword evidence="10" id="KW-0269">Exonuclease</keyword>
<evidence type="ECO:0000256" key="18">
    <source>
        <dbReference type="SAM" id="Coils"/>
    </source>
</evidence>
<dbReference type="SMART" id="SM00482">
    <property type="entry name" value="POLAc"/>
    <property type="match status" value="1"/>
</dbReference>
<evidence type="ECO:0000256" key="1">
    <source>
        <dbReference type="ARBA" id="ARBA00007705"/>
    </source>
</evidence>
<feature type="coiled-coil region" evidence="18">
    <location>
        <begin position="515"/>
        <end position="542"/>
    </location>
</feature>
<dbReference type="InterPro" id="IPR002298">
    <property type="entry name" value="DNA_polymerase_A"/>
</dbReference>
<sequence>MSPTPNADRRSLLLLDGHSLAYRAFYALPDTLRTQTGQLTNAVYGFTSMLIKMLGDRRPDAIAVAFDKGRDVARTAAFPEYKANRVSAPDEFRPQVDLIKQVLEALQIPIVEVPGVEADDVLATIAGQAIERGFHAYVVTGDRDAMQLVDEHLTVLYTLRGITEMAEMTPPAVQERYGVPPSAYVDLAALRGDNSDNLPGVPGVGDKTAAKLVNQFGDIDGIYAHLDEVSGKKVPAMLAEHEQQVRTNQRIMRLRRDVECECDLADLRFGEIDTEAVRALFGSLEFRALYDRFVEEVLGEQEEAAAAAFDRSPQRLEAGGLRAWLDGAAQPLAVVPIVVDRPPHATPVAIAVAAPDRDPASARLDDLDPADLDALAAVLADPTVAKVTHDLKTLDHAAAALGWVVSGVTLDTELGAYLLNPEQRTFDLERLALQYLQRSIAPQEEADDADQLTLDVGEDDPWEERALRAEATFELARHLDDQLEQRGQRDLNATVELPLAPVLARMERAGITLDLHVLDEIRDRLAARVEELEREVHDHAGRPFNIGSGPQLQAVLFDELGLPKTRRIKTGYSTDAQALKNLAGQHPIIEAIGEWRETSKLLTTYVDALPPLVDPETGRIHTTLSQTIAATGRLSSSNPNLQNIPVRREEGREIRRAFVPGEGFGQLLVADYSQIELRIMAHLSQDDGLLDAFASGEDIHATTAAKVFDLPLEAVDGALRDRAKAVNYGLAYGLTPFGLGQQLGIPPSEAVEIVDAYMARFPKVRQFLDAAVDQARRDGFTTTLFGRRRYLPDLLSDNRNRRQMAERMALNAPIQGTAADVIKLAMITLQHALDRSGLRTQLLLQVHDEVILEVPEDEFDAARDLVVTELSGVVDLAVPLEVDTAFGPTWFDAQKH</sequence>
<evidence type="ECO:0000256" key="10">
    <source>
        <dbReference type="ARBA" id="ARBA00022839"/>
    </source>
</evidence>
<evidence type="ECO:0000256" key="2">
    <source>
        <dbReference type="ARBA" id="ARBA00012417"/>
    </source>
</evidence>
<dbReference type="PRINTS" id="PR00868">
    <property type="entry name" value="DNAPOLI"/>
</dbReference>
<dbReference type="GO" id="GO:0006261">
    <property type="term" value="P:DNA-templated DNA replication"/>
    <property type="evidence" value="ECO:0007669"/>
    <property type="project" value="UniProtKB-UniRule"/>
</dbReference>
<dbReference type="InterPro" id="IPR036397">
    <property type="entry name" value="RNaseH_sf"/>
</dbReference>
<dbReference type="NCBIfam" id="NF004397">
    <property type="entry name" value="PRK05755.1"/>
    <property type="match status" value="1"/>
</dbReference>
<evidence type="ECO:0000259" key="19">
    <source>
        <dbReference type="SMART" id="SM00474"/>
    </source>
</evidence>
<evidence type="ECO:0000259" key="20">
    <source>
        <dbReference type="SMART" id="SM00475"/>
    </source>
</evidence>
<dbReference type="RefSeq" id="WP_130649631.1">
    <property type="nucleotide sequence ID" value="NZ_BMHA01000003.1"/>
</dbReference>
<evidence type="ECO:0000256" key="11">
    <source>
        <dbReference type="ARBA" id="ARBA00022932"/>
    </source>
</evidence>
<dbReference type="InterPro" id="IPR020046">
    <property type="entry name" value="5-3_exonucl_a-hlix_arch_N"/>
</dbReference>
<dbReference type="SMART" id="SM00474">
    <property type="entry name" value="35EXOc"/>
    <property type="match status" value="1"/>
</dbReference>
<evidence type="ECO:0000256" key="16">
    <source>
        <dbReference type="NCBIfam" id="TIGR00593"/>
    </source>
</evidence>
<feature type="domain" description="DNA-directed DNA polymerase family A palm" evidence="21">
    <location>
        <begin position="651"/>
        <end position="858"/>
    </location>
</feature>
<keyword evidence="11 17" id="KW-0239">DNA-directed DNA polymerase</keyword>
<dbReference type="InterPro" id="IPR036279">
    <property type="entry name" value="5-3_exonuclease_C_sf"/>
</dbReference>
<dbReference type="GO" id="GO:0008408">
    <property type="term" value="F:3'-5' exonuclease activity"/>
    <property type="evidence" value="ECO:0007669"/>
    <property type="project" value="InterPro"/>
</dbReference>
<dbReference type="SUPFAM" id="SSF56672">
    <property type="entry name" value="DNA/RNA polymerases"/>
    <property type="match status" value="1"/>
</dbReference>
<dbReference type="PANTHER" id="PTHR10133:SF27">
    <property type="entry name" value="DNA POLYMERASE NU"/>
    <property type="match status" value="1"/>
</dbReference>
<dbReference type="CDD" id="cd08637">
    <property type="entry name" value="DNA_pol_A_pol_I_C"/>
    <property type="match status" value="1"/>
</dbReference>
<evidence type="ECO:0000256" key="8">
    <source>
        <dbReference type="ARBA" id="ARBA00022763"/>
    </source>
</evidence>
<dbReference type="InterPro" id="IPR020045">
    <property type="entry name" value="DNA_polI_H3TH"/>
</dbReference>
<dbReference type="Pfam" id="PF00476">
    <property type="entry name" value="DNA_pol_A"/>
    <property type="match status" value="1"/>
</dbReference>
<dbReference type="FunFam" id="1.20.1060.10:FF:000001">
    <property type="entry name" value="DNA polymerase I"/>
    <property type="match status" value="1"/>
</dbReference>
<dbReference type="GO" id="GO:0006302">
    <property type="term" value="P:double-strand break repair"/>
    <property type="evidence" value="ECO:0007669"/>
    <property type="project" value="TreeGrafter"/>
</dbReference>
<dbReference type="InterPro" id="IPR002562">
    <property type="entry name" value="3'-5'_exonuclease_dom"/>
</dbReference>
<dbReference type="Gene3D" id="1.10.150.20">
    <property type="entry name" value="5' to 3' exonuclease, C-terminal subdomain"/>
    <property type="match status" value="2"/>
</dbReference>
<keyword evidence="9" id="KW-0378">Hydrolase</keyword>
<evidence type="ECO:0000256" key="12">
    <source>
        <dbReference type="ARBA" id="ARBA00023125"/>
    </source>
</evidence>
<evidence type="ECO:0000256" key="14">
    <source>
        <dbReference type="ARBA" id="ARBA00049244"/>
    </source>
</evidence>
<evidence type="ECO:0000256" key="4">
    <source>
        <dbReference type="ARBA" id="ARBA00022679"/>
    </source>
</evidence>
<keyword evidence="6 17" id="KW-0235">DNA replication</keyword>
<feature type="domain" description="3'-5' exonuclease" evidence="19">
    <location>
        <begin position="294"/>
        <end position="484"/>
    </location>
</feature>
<evidence type="ECO:0000256" key="17">
    <source>
        <dbReference type="RuleBase" id="RU004460"/>
    </source>
</evidence>
<gene>
    <name evidence="17 22" type="primary">polA</name>
    <name evidence="22" type="ORF">GCM10011354_09070</name>
</gene>
<dbReference type="InterPro" id="IPR008918">
    <property type="entry name" value="HhH2"/>
</dbReference>
<dbReference type="OrthoDB" id="9806424at2"/>
<dbReference type="CDD" id="cd09859">
    <property type="entry name" value="PIN_53EXO"/>
    <property type="match status" value="1"/>
</dbReference>
<protein>
    <recommendedName>
        <fullName evidence="3 16">DNA polymerase I</fullName>
        <ecNumber evidence="2 16">2.7.7.7</ecNumber>
    </recommendedName>
</protein>
<name>A0A8J3ACM5_9ACTN</name>
<evidence type="ECO:0000259" key="21">
    <source>
        <dbReference type="SMART" id="SM00482"/>
    </source>
</evidence>
<comment type="catalytic activity">
    <reaction evidence="14 17">
        <text>DNA(n) + a 2'-deoxyribonucleoside 5'-triphosphate = DNA(n+1) + diphosphate</text>
        <dbReference type="Rhea" id="RHEA:22508"/>
        <dbReference type="Rhea" id="RHEA-COMP:17339"/>
        <dbReference type="Rhea" id="RHEA-COMP:17340"/>
        <dbReference type="ChEBI" id="CHEBI:33019"/>
        <dbReference type="ChEBI" id="CHEBI:61560"/>
        <dbReference type="ChEBI" id="CHEBI:173112"/>
        <dbReference type="EC" id="2.7.7.7"/>
    </reaction>
</comment>
<keyword evidence="12 17" id="KW-0238">DNA-binding</keyword>
<comment type="caution">
    <text evidence="22">The sequence shown here is derived from an EMBL/GenBank/DDBJ whole genome shotgun (WGS) entry which is preliminary data.</text>
</comment>
<dbReference type="Proteomes" id="UP000650511">
    <property type="component" value="Unassembled WGS sequence"/>
</dbReference>
<keyword evidence="7" id="KW-0540">Nuclease</keyword>
<dbReference type="Gene3D" id="1.20.1060.10">
    <property type="entry name" value="Taq DNA Polymerase, Chain T, domain 4"/>
    <property type="match status" value="1"/>
</dbReference>
<dbReference type="SUPFAM" id="SSF88723">
    <property type="entry name" value="PIN domain-like"/>
    <property type="match status" value="1"/>
</dbReference>
<evidence type="ECO:0000313" key="22">
    <source>
        <dbReference type="EMBL" id="GGI04433.1"/>
    </source>
</evidence>
<dbReference type="InterPro" id="IPR001098">
    <property type="entry name" value="DNA-dir_DNA_pol_A_palm_dom"/>
</dbReference>
<comment type="similarity">
    <text evidence="1 17">Belongs to the DNA polymerase type-A family.</text>
</comment>
<dbReference type="SMART" id="SM00279">
    <property type="entry name" value="HhH2"/>
    <property type="match status" value="1"/>
</dbReference>
<evidence type="ECO:0000256" key="5">
    <source>
        <dbReference type="ARBA" id="ARBA00022695"/>
    </source>
</evidence>
<keyword evidence="23" id="KW-1185">Reference proteome</keyword>
<organism evidence="22 23">
    <name type="scientific">Egicoccus halophilus</name>
    <dbReference type="NCBI Taxonomy" id="1670830"/>
    <lineage>
        <taxon>Bacteria</taxon>
        <taxon>Bacillati</taxon>
        <taxon>Actinomycetota</taxon>
        <taxon>Nitriliruptoria</taxon>
        <taxon>Egicoccales</taxon>
        <taxon>Egicoccaceae</taxon>
        <taxon>Egicoccus</taxon>
    </lineage>
</organism>
<dbReference type="InterPro" id="IPR043502">
    <property type="entry name" value="DNA/RNA_pol_sf"/>
</dbReference>
<dbReference type="SUPFAM" id="SSF47807">
    <property type="entry name" value="5' to 3' exonuclease, C-terminal subdomain"/>
    <property type="match status" value="1"/>
</dbReference>
<dbReference type="InterPro" id="IPR029060">
    <property type="entry name" value="PIN-like_dom_sf"/>
</dbReference>
<dbReference type="EMBL" id="BMHA01000003">
    <property type="protein sequence ID" value="GGI04433.1"/>
    <property type="molecule type" value="Genomic_DNA"/>
</dbReference>
<dbReference type="InterPro" id="IPR018320">
    <property type="entry name" value="DNA_polymerase_1"/>
</dbReference>
<dbReference type="Pfam" id="PF01367">
    <property type="entry name" value="5_3_exonuc"/>
    <property type="match status" value="1"/>
</dbReference>
<dbReference type="GO" id="GO:0003677">
    <property type="term" value="F:DNA binding"/>
    <property type="evidence" value="ECO:0007669"/>
    <property type="project" value="UniProtKB-UniRule"/>
</dbReference>
<keyword evidence="5 17" id="KW-0548">Nucleotidyltransferase</keyword>
<keyword evidence="4 17" id="KW-0808">Transferase</keyword>
<feature type="domain" description="5'-3' exonuclease" evidence="20">
    <location>
        <begin position="9"/>
        <end position="270"/>
    </location>
</feature>
<accession>A0A8J3ACM5</accession>
<evidence type="ECO:0000313" key="23">
    <source>
        <dbReference type="Proteomes" id="UP000650511"/>
    </source>
</evidence>
<evidence type="ECO:0000256" key="9">
    <source>
        <dbReference type="ARBA" id="ARBA00022801"/>
    </source>
</evidence>
<evidence type="ECO:0000256" key="6">
    <source>
        <dbReference type="ARBA" id="ARBA00022705"/>
    </source>
</evidence>
<proteinExistence type="inferred from homology"/>
<reference evidence="22" key="2">
    <citation type="submission" date="2020-09" db="EMBL/GenBank/DDBJ databases">
        <authorList>
            <person name="Sun Q."/>
            <person name="Zhou Y."/>
        </authorList>
    </citation>
    <scope>NUCLEOTIDE SEQUENCE</scope>
    <source>
        <strain evidence="22">CGMCC 1.14988</strain>
    </source>
</reference>
<dbReference type="Gene3D" id="3.40.50.1010">
    <property type="entry name" value="5'-nuclease"/>
    <property type="match status" value="1"/>
</dbReference>
<dbReference type="SUPFAM" id="SSF53098">
    <property type="entry name" value="Ribonuclease H-like"/>
    <property type="match status" value="1"/>
</dbReference>
<dbReference type="FunFam" id="1.10.150.20:FF:000003">
    <property type="entry name" value="DNA polymerase I"/>
    <property type="match status" value="1"/>
</dbReference>
<dbReference type="FunFam" id="1.10.150.20:FF:000002">
    <property type="entry name" value="DNA polymerase I"/>
    <property type="match status" value="1"/>
</dbReference>
<dbReference type="Pfam" id="PF02739">
    <property type="entry name" value="5_3_exonuc_N"/>
    <property type="match status" value="1"/>
</dbReference>
<dbReference type="GO" id="GO:0008409">
    <property type="term" value="F:5'-3' exonuclease activity"/>
    <property type="evidence" value="ECO:0007669"/>
    <property type="project" value="InterPro"/>
</dbReference>
<comment type="function">
    <text evidence="15">In addition to polymerase activity, this DNA polymerase exhibits 3'-5' and 5'-3' exonuclease activity.</text>
</comment>
<dbReference type="PANTHER" id="PTHR10133">
    <property type="entry name" value="DNA POLYMERASE I"/>
    <property type="match status" value="1"/>
</dbReference>
<keyword evidence="8 17" id="KW-0227">DNA damage</keyword>
<dbReference type="SMART" id="SM00475">
    <property type="entry name" value="53EXOc"/>
    <property type="match status" value="1"/>
</dbReference>
<dbReference type="InterPro" id="IPR002421">
    <property type="entry name" value="5-3_exonuclease"/>
</dbReference>
<dbReference type="Gene3D" id="3.30.420.10">
    <property type="entry name" value="Ribonuclease H-like superfamily/Ribonuclease H"/>
    <property type="match status" value="1"/>
</dbReference>
<dbReference type="GO" id="GO:0003887">
    <property type="term" value="F:DNA-directed DNA polymerase activity"/>
    <property type="evidence" value="ECO:0007669"/>
    <property type="project" value="UniProtKB-UniRule"/>
</dbReference>
<dbReference type="CDD" id="cd09898">
    <property type="entry name" value="H3TH_53EXO"/>
    <property type="match status" value="1"/>
</dbReference>
<evidence type="ECO:0000256" key="13">
    <source>
        <dbReference type="ARBA" id="ARBA00023204"/>
    </source>
</evidence>
<evidence type="ECO:0000256" key="3">
    <source>
        <dbReference type="ARBA" id="ARBA00020311"/>
    </source>
</evidence>
<reference evidence="22" key="1">
    <citation type="journal article" date="2014" name="Int. J. Syst. Evol. Microbiol.">
        <title>Complete genome sequence of Corynebacterium casei LMG S-19264T (=DSM 44701T), isolated from a smear-ripened cheese.</title>
        <authorList>
            <consortium name="US DOE Joint Genome Institute (JGI-PGF)"/>
            <person name="Walter F."/>
            <person name="Albersmeier A."/>
            <person name="Kalinowski J."/>
            <person name="Ruckert C."/>
        </authorList>
    </citation>
    <scope>NUCLEOTIDE SEQUENCE</scope>
    <source>
        <strain evidence="22">CGMCC 1.14988</strain>
    </source>
</reference>
<dbReference type="InterPro" id="IPR012337">
    <property type="entry name" value="RNaseH-like_sf"/>
</dbReference>
<dbReference type="CDD" id="cd06140">
    <property type="entry name" value="DNA_polA_I_Bacillus_like_exo"/>
    <property type="match status" value="1"/>
</dbReference>
<dbReference type="FunFam" id="3.40.50.1010:FF:000001">
    <property type="entry name" value="DNA polymerase I"/>
    <property type="match status" value="1"/>
</dbReference>